<dbReference type="RefSeq" id="WP_091711959.1">
    <property type="nucleotide sequence ID" value="NZ_FOSH01000004.1"/>
</dbReference>
<name>A0A1I3WDH9_9GAMM</name>
<dbReference type="PANTHER" id="PTHR38687">
    <property type="entry name" value="CELL DIVISION PROTEIN DEDD-RELATED"/>
    <property type="match status" value="1"/>
</dbReference>
<dbReference type="OrthoDB" id="8558195at2"/>
<evidence type="ECO:0000256" key="2">
    <source>
        <dbReference type="SAM" id="Phobius"/>
    </source>
</evidence>
<accession>A0A1I3WDH9</accession>
<feature type="transmembrane region" description="Helical" evidence="2">
    <location>
        <begin position="21"/>
        <end position="37"/>
    </location>
</feature>
<dbReference type="SUPFAM" id="SSF110997">
    <property type="entry name" value="Sporulation related repeat"/>
    <property type="match status" value="1"/>
</dbReference>
<dbReference type="Gene3D" id="3.30.70.1070">
    <property type="entry name" value="Sporulation related repeat"/>
    <property type="match status" value="1"/>
</dbReference>
<feature type="compositionally biased region" description="Polar residues" evidence="1">
    <location>
        <begin position="89"/>
        <end position="98"/>
    </location>
</feature>
<gene>
    <name evidence="4" type="ORF">SAMN04488079_104111</name>
</gene>
<dbReference type="EMBL" id="FOSH01000004">
    <property type="protein sequence ID" value="SFK04476.1"/>
    <property type="molecule type" value="Genomic_DNA"/>
</dbReference>
<protein>
    <submittedName>
        <fullName evidence="4">Sporulation related domain-containing protein</fullName>
    </submittedName>
</protein>
<dbReference type="AlphaFoldDB" id="A0A1I3WDH9"/>
<dbReference type="PROSITE" id="PS51724">
    <property type="entry name" value="SPOR"/>
    <property type="match status" value="1"/>
</dbReference>
<feature type="compositionally biased region" description="Basic and acidic residues" evidence="1">
    <location>
        <begin position="52"/>
        <end position="64"/>
    </location>
</feature>
<organism evidence="4 5">
    <name type="scientific">Methylophaga sulfidovorans</name>
    <dbReference type="NCBI Taxonomy" id="45496"/>
    <lineage>
        <taxon>Bacteria</taxon>
        <taxon>Pseudomonadati</taxon>
        <taxon>Pseudomonadota</taxon>
        <taxon>Gammaproteobacteria</taxon>
        <taxon>Thiotrichales</taxon>
        <taxon>Piscirickettsiaceae</taxon>
        <taxon>Methylophaga</taxon>
    </lineage>
</organism>
<dbReference type="InterPro" id="IPR036680">
    <property type="entry name" value="SPOR-like_sf"/>
</dbReference>
<dbReference type="InterPro" id="IPR052521">
    <property type="entry name" value="Cell_div_SPOR-domain"/>
</dbReference>
<proteinExistence type="predicted"/>
<evidence type="ECO:0000256" key="1">
    <source>
        <dbReference type="SAM" id="MobiDB-lite"/>
    </source>
</evidence>
<feature type="domain" description="SPOR" evidence="3">
    <location>
        <begin position="116"/>
        <end position="195"/>
    </location>
</feature>
<reference evidence="5" key="1">
    <citation type="submission" date="2016-10" db="EMBL/GenBank/DDBJ databases">
        <authorList>
            <person name="Varghese N."/>
            <person name="Submissions S."/>
        </authorList>
    </citation>
    <scope>NUCLEOTIDE SEQUENCE [LARGE SCALE GENOMIC DNA]</scope>
    <source>
        <strain evidence="5">DSM 11578</strain>
    </source>
</reference>
<keyword evidence="2" id="KW-0812">Transmembrane</keyword>
<dbReference type="GO" id="GO:0042834">
    <property type="term" value="F:peptidoglycan binding"/>
    <property type="evidence" value="ECO:0007669"/>
    <property type="project" value="InterPro"/>
</dbReference>
<evidence type="ECO:0000313" key="5">
    <source>
        <dbReference type="Proteomes" id="UP000198924"/>
    </source>
</evidence>
<evidence type="ECO:0000313" key="4">
    <source>
        <dbReference type="EMBL" id="SFK04476.1"/>
    </source>
</evidence>
<dbReference type="InterPro" id="IPR007730">
    <property type="entry name" value="SPOR-like_dom"/>
</dbReference>
<feature type="region of interest" description="Disordered" evidence="1">
    <location>
        <begin position="87"/>
        <end position="114"/>
    </location>
</feature>
<dbReference type="Proteomes" id="UP000198924">
    <property type="component" value="Unassembled WGS sequence"/>
</dbReference>
<dbReference type="Pfam" id="PF05036">
    <property type="entry name" value="SPOR"/>
    <property type="match status" value="1"/>
</dbReference>
<feature type="region of interest" description="Disordered" evidence="1">
    <location>
        <begin position="44"/>
        <end position="64"/>
    </location>
</feature>
<keyword evidence="5" id="KW-1185">Reference proteome</keyword>
<keyword evidence="2" id="KW-0472">Membrane</keyword>
<dbReference type="STRING" id="45496.SAMN04488079_104111"/>
<sequence length="198" mass="21608">MAAKRNTRNDSSSRSLPWGPMLLSFAVGAFVMFLLHLKDNVPADTSGSVKTTESKQKQKPAKKEGVEPTFDFYTLLPEMEVMVDKKNKGSQPIVTSPSDDSDAAEATIGSDTQPSAEADVSYMLQVGSFKRASDADGFRAKLALLGIESKVQSVTIDNKETWHRVQVGPIAGRSKADALQKQLRDNNIDSLLLRAKHN</sequence>
<keyword evidence="2" id="KW-1133">Transmembrane helix</keyword>
<evidence type="ECO:0000259" key="3">
    <source>
        <dbReference type="PROSITE" id="PS51724"/>
    </source>
</evidence>